<feature type="chain" id="PRO_5044496035" evidence="1">
    <location>
        <begin position="25"/>
        <end position="126"/>
    </location>
</feature>
<dbReference type="Proteomes" id="UP000321295">
    <property type="component" value="Unassembled WGS sequence"/>
</dbReference>
<evidence type="ECO:0000313" key="2">
    <source>
        <dbReference type="EMBL" id="TXQ26725.1"/>
    </source>
</evidence>
<accession>A0AB74M8M3</accession>
<sequence length="126" mass="14245">MPFTQGSRLVITLLLLLASSSEVSQVPSGYSDSISQHSMILLNRQFRTVHYNLLSQQKTRSAAGFAYFAIAYKIGKISDLHGIYDLQFYFARYGSKLSDFFRERTRITEIRASLSSISALPRIANQ</sequence>
<evidence type="ECO:0000256" key="1">
    <source>
        <dbReference type="SAM" id="SignalP"/>
    </source>
</evidence>
<dbReference type="AlphaFoldDB" id="A0AB74M8M3"/>
<organism evidence="2 3">
    <name type="scientific">Escherichia coli</name>
    <dbReference type="NCBI Taxonomy" id="562"/>
    <lineage>
        <taxon>Bacteria</taxon>
        <taxon>Pseudomonadati</taxon>
        <taxon>Pseudomonadota</taxon>
        <taxon>Gammaproteobacteria</taxon>
        <taxon>Enterobacterales</taxon>
        <taxon>Enterobacteriaceae</taxon>
        <taxon>Escherichia</taxon>
    </lineage>
</organism>
<evidence type="ECO:0000313" key="3">
    <source>
        <dbReference type="Proteomes" id="UP000321295"/>
    </source>
</evidence>
<proteinExistence type="predicted"/>
<dbReference type="EMBL" id="VRXD01000105">
    <property type="protein sequence ID" value="TXQ26725.1"/>
    <property type="molecule type" value="Genomic_DNA"/>
</dbReference>
<feature type="signal peptide" evidence="1">
    <location>
        <begin position="1"/>
        <end position="24"/>
    </location>
</feature>
<comment type="caution">
    <text evidence="2">The sequence shown here is derived from an EMBL/GenBank/DDBJ whole genome shotgun (WGS) entry which is preliminary data.</text>
</comment>
<reference evidence="2 3" key="1">
    <citation type="submission" date="2019-08" db="EMBL/GenBank/DDBJ databases">
        <title>Whole genome analysis of cultivated E. coli strains isolated from CD patients and healthy donors.</title>
        <authorList>
            <person name="Siniagina M.N."/>
            <person name="Markelova M.I."/>
            <person name="Laikov A.V."/>
            <person name="Boulygina E.A."/>
            <person name="Khusnutdinova D.R."/>
            <person name="Kharchenko A."/>
            <person name="Grigoryeva T.V."/>
        </authorList>
    </citation>
    <scope>NUCLEOTIDE SEQUENCE [LARGE SCALE GENOMIC DNA]</scope>
    <source>
        <strain evidence="2 3">1_45_11</strain>
    </source>
</reference>
<keyword evidence="1" id="KW-0732">Signal</keyword>
<gene>
    <name evidence="2" type="ORF">FV293_27030</name>
</gene>
<name>A0AB74M8M3_ECOLX</name>
<protein>
    <submittedName>
        <fullName evidence="2">Uncharacterized protein</fullName>
    </submittedName>
</protein>